<evidence type="ECO:0000313" key="5">
    <source>
        <dbReference type="EMBL" id="MEZ7195196.1"/>
    </source>
</evidence>
<dbReference type="Gene3D" id="1.20.120.530">
    <property type="entry name" value="GntR ligand-binding domain-like"/>
    <property type="match status" value="1"/>
</dbReference>
<keyword evidence="2" id="KW-0238">DNA-binding</keyword>
<dbReference type="Gene3D" id="1.10.10.10">
    <property type="entry name" value="Winged helix-like DNA-binding domain superfamily/Winged helix DNA-binding domain"/>
    <property type="match status" value="1"/>
</dbReference>
<dbReference type="Pfam" id="PF07729">
    <property type="entry name" value="FCD"/>
    <property type="match status" value="1"/>
</dbReference>
<keyword evidence="3" id="KW-0804">Transcription</keyword>
<dbReference type="InterPro" id="IPR011711">
    <property type="entry name" value="GntR_C"/>
</dbReference>
<accession>A0ABV4JWV7</accession>
<gene>
    <name evidence="5" type="ORF">AB6M95_00410</name>
</gene>
<dbReference type="Proteomes" id="UP001568698">
    <property type="component" value="Unassembled WGS sequence"/>
</dbReference>
<dbReference type="PANTHER" id="PTHR43537">
    <property type="entry name" value="TRANSCRIPTIONAL REGULATOR, GNTR FAMILY"/>
    <property type="match status" value="1"/>
</dbReference>
<evidence type="ECO:0000259" key="4">
    <source>
        <dbReference type="PROSITE" id="PS50949"/>
    </source>
</evidence>
<name>A0ABV4JWV7_9BACT</name>
<sequence length="226" mass="25038">MTTTTQRPIICRRMVDMLKGGAFSVGDKLPGERRLAAMFETSRNTVREALCNLESMGYLEIREKSGCYLRSMDGRLNWENLRSRKNAEAFRQLVEALGMIAPGLVRSQADKLTATDMARLEKATVNIGRAIVNSDPSTIGNRYISFYLVLAEIASNDYLILLLKELGMASANLSCSGGGLSEVQVDSLFAYHVELFNALKGGQADTAEQLARECMQALRRLVLPEY</sequence>
<evidence type="ECO:0000313" key="6">
    <source>
        <dbReference type="Proteomes" id="UP001568698"/>
    </source>
</evidence>
<evidence type="ECO:0000256" key="3">
    <source>
        <dbReference type="ARBA" id="ARBA00023163"/>
    </source>
</evidence>
<dbReference type="SUPFAM" id="SSF48008">
    <property type="entry name" value="GntR ligand-binding domain-like"/>
    <property type="match status" value="1"/>
</dbReference>
<dbReference type="RefSeq" id="WP_371384751.1">
    <property type="nucleotide sequence ID" value="NZ_JBGLYH010000001.1"/>
</dbReference>
<proteinExistence type="predicted"/>
<dbReference type="SMART" id="SM00895">
    <property type="entry name" value="FCD"/>
    <property type="match status" value="1"/>
</dbReference>
<keyword evidence="6" id="KW-1185">Reference proteome</keyword>
<evidence type="ECO:0000256" key="1">
    <source>
        <dbReference type="ARBA" id="ARBA00023015"/>
    </source>
</evidence>
<dbReference type="CDD" id="cd07377">
    <property type="entry name" value="WHTH_GntR"/>
    <property type="match status" value="1"/>
</dbReference>
<organism evidence="5 6">
    <name type="scientific">Pseudodesulfovibrio karagichevae</name>
    <dbReference type="NCBI Taxonomy" id="3239305"/>
    <lineage>
        <taxon>Bacteria</taxon>
        <taxon>Pseudomonadati</taxon>
        <taxon>Thermodesulfobacteriota</taxon>
        <taxon>Desulfovibrionia</taxon>
        <taxon>Desulfovibrionales</taxon>
        <taxon>Desulfovibrionaceae</taxon>
    </lineage>
</organism>
<reference evidence="5 6" key="1">
    <citation type="submission" date="2024-08" db="EMBL/GenBank/DDBJ databases">
        <title>Sulfate-reducing bacteria isolated from formation water of the oil field in Kazakhstan and description of Pseudodesulfovibrio sp.</title>
        <authorList>
            <person name="Bidzhieva S.K."/>
            <person name="Tourova T.P."/>
            <person name="Grouzdev D.S."/>
            <person name="Beletsky A.V."/>
            <person name="Sokolova D.S."/>
            <person name="Samigullina S.R."/>
            <person name="Poltaraus A.B."/>
            <person name="Avtukh A.N."/>
            <person name="Tereshina V.M."/>
            <person name="Zhaparov N.S."/>
            <person name="Mardanov A.V."/>
            <person name="Nazina T.N."/>
        </authorList>
    </citation>
    <scope>NUCLEOTIDE SEQUENCE [LARGE SCALE GENOMIC DNA]</scope>
    <source>
        <strain evidence="5 6">9FUS</strain>
    </source>
</reference>
<dbReference type="EMBL" id="JBGLYH010000001">
    <property type="protein sequence ID" value="MEZ7195196.1"/>
    <property type="molecule type" value="Genomic_DNA"/>
</dbReference>
<dbReference type="PANTHER" id="PTHR43537:SF5">
    <property type="entry name" value="UXU OPERON TRANSCRIPTIONAL REGULATOR"/>
    <property type="match status" value="1"/>
</dbReference>
<dbReference type="Pfam" id="PF00392">
    <property type="entry name" value="GntR"/>
    <property type="match status" value="1"/>
</dbReference>
<comment type="caution">
    <text evidence="5">The sequence shown here is derived from an EMBL/GenBank/DDBJ whole genome shotgun (WGS) entry which is preliminary data.</text>
</comment>
<dbReference type="SUPFAM" id="SSF46785">
    <property type="entry name" value="Winged helix' DNA-binding domain"/>
    <property type="match status" value="1"/>
</dbReference>
<dbReference type="PRINTS" id="PR00035">
    <property type="entry name" value="HTHGNTR"/>
</dbReference>
<dbReference type="InterPro" id="IPR036390">
    <property type="entry name" value="WH_DNA-bd_sf"/>
</dbReference>
<keyword evidence="1" id="KW-0805">Transcription regulation</keyword>
<feature type="domain" description="HTH gntR-type" evidence="4">
    <location>
        <begin position="4"/>
        <end position="72"/>
    </location>
</feature>
<dbReference type="InterPro" id="IPR000524">
    <property type="entry name" value="Tscrpt_reg_HTH_GntR"/>
</dbReference>
<dbReference type="SMART" id="SM00345">
    <property type="entry name" value="HTH_GNTR"/>
    <property type="match status" value="1"/>
</dbReference>
<dbReference type="InterPro" id="IPR036388">
    <property type="entry name" value="WH-like_DNA-bd_sf"/>
</dbReference>
<protein>
    <submittedName>
        <fullName evidence="5">FadR/GntR family transcriptional regulator</fullName>
    </submittedName>
</protein>
<dbReference type="InterPro" id="IPR008920">
    <property type="entry name" value="TF_FadR/GntR_C"/>
</dbReference>
<dbReference type="PROSITE" id="PS50949">
    <property type="entry name" value="HTH_GNTR"/>
    <property type="match status" value="1"/>
</dbReference>
<evidence type="ECO:0000256" key="2">
    <source>
        <dbReference type="ARBA" id="ARBA00023125"/>
    </source>
</evidence>